<evidence type="ECO:0000313" key="3">
    <source>
        <dbReference type="Proteomes" id="UP001314263"/>
    </source>
</evidence>
<protein>
    <recommendedName>
        <fullName evidence="1">Core domain-containing protein</fullName>
    </recommendedName>
</protein>
<name>A0AAV1I4F2_9CHLO</name>
<dbReference type="InterPro" id="IPR016092">
    <property type="entry name" value="ATAP"/>
</dbReference>
<organism evidence="2 3">
    <name type="scientific">Coccomyxa viridis</name>
    <dbReference type="NCBI Taxonomy" id="1274662"/>
    <lineage>
        <taxon>Eukaryota</taxon>
        <taxon>Viridiplantae</taxon>
        <taxon>Chlorophyta</taxon>
        <taxon>core chlorophytes</taxon>
        <taxon>Trebouxiophyceae</taxon>
        <taxon>Trebouxiophyceae incertae sedis</taxon>
        <taxon>Coccomyxaceae</taxon>
        <taxon>Coccomyxa</taxon>
    </lineage>
</organism>
<dbReference type="InterPro" id="IPR031108">
    <property type="entry name" value="IscA_plant_cyanobact"/>
</dbReference>
<dbReference type="EMBL" id="CAUYUE010000006">
    <property type="protein sequence ID" value="CAK0780639.1"/>
    <property type="molecule type" value="Genomic_DNA"/>
</dbReference>
<reference evidence="2 3" key="1">
    <citation type="submission" date="2023-10" db="EMBL/GenBank/DDBJ databases">
        <authorList>
            <person name="Maclean D."/>
            <person name="Macfadyen A."/>
        </authorList>
    </citation>
    <scope>NUCLEOTIDE SEQUENCE [LARGE SCALE GENOMIC DNA]</scope>
</reference>
<dbReference type="PROSITE" id="PS01152">
    <property type="entry name" value="HESB"/>
    <property type="match status" value="1"/>
</dbReference>
<dbReference type="GO" id="GO:0016226">
    <property type="term" value="P:iron-sulfur cluster assembly"/>
    <property type="evidence" value="ECO:0007669"/>
    <property type="project" value="InterPro"/>
</dbReference>
<dbReference type="Pfam" id="PF01521">
    <property type="entry name" value="Fe-S_biosyn"/>
    <property type="match status" value="1"/>
</dbReference>
<dbReference type="Gene3D" id="2.60.300.12">
    <property type="entry name" value="HesB-like domain"/>
    <property type="match status" value="1"/>
</dbReference>
<keyword evidence="3" id="KW-1185">Reference proteome</keyword>
<evidence type="ECO:0000313" key="2">
    <source>
        <dbReference type="EMBL" id="CAK0780639.1"/>
    </source>
</evidence>
<evidence type="ECO:0000259" key="1">
    <source>
        <dbReference type="Pfam" id="PF01521"/>
    </source>
</evidence>
<comment type="caution">
    <text evidence="2">The sequence shown here is derived from an EMBL/GenBank/DDBJ whole genome shotgun (WGS) entry which is preliminary data.</text>
</comment>
<dbReference type="InterPro" id="IPR000361">
    <property type="entry name" value="ATAP_core_dom"/>
</dbReference>
<dbReference type="InterPro" id="IPR017870">
    <property type="entry name" value="FeS_cluster_insertion_CS"/>
</dbReference>
<gene>
    <name evidence="2" type="ORF">CVIRNUC_005122</name>
</gene>
<sequence length="175" mass="18809">MHCAFSSPIGPAPVQCATHTVRRIERTCMRAASVPQPSRYTPGKRTSIVRASALEIASPPTASPPLITITDAALKNLKRLREDAGNEKVLLRMGVRSGGCSGMSYHMDFEDEANVRAEDMVMEYEGGFKLVCDPKSGLYLFGMRLDYSSALIGGGFQFHNPNAASSCGCGKSFGV</sequence>
<dbReference type="SUPFAM" id="SSF89360">
    <property type="entry name" value="HesB-like domain"/>
    <property type="match status" value="1"/>
</dbReference>
<dbReference type="GO" id="GO:0051536">
    <property type="term" value="F:iron-sulfur cluster binding"/>
    <property type="evidence" value="ECO:0007669"/>
    <property type="project" value="InterPro"/>
</dbReference>
<dbReference type="PANTHER" id="PTHR47265:SF1">
    <property type="entry name" value="IRON-SULFUR ASSEMBLY PROTEIN ISCA, CHLOROPLASTIC"/>
    <property type="match status" value="1"/>
</dbReference>
<dbReference type="AlphaFoldDB" id="A0AAV1I4F2"/>
<dbReference type="InterPro" id="IPR035903">
    <property type="entry name" value="HesB-like_dom_sf"/>
</dbReference>
<dbReference type="GO" id="GO:0009570">
    <property type="term" value="C:chloroplast stroma"/>
    <property type="evidence" value="ECO:0007669"/>
    <property type="project" value="TreeGrafter"/>
</dbReference>
<proteinExistence type="predicted"/>
<feature type="domain" description="Core" evidence="1">
    <location>
        <begin position="67"/>
        <end position="171"/>
    </location>
</feature>
<dbReference type="Proteomes" id="UP001314263">
    <property type="component" value="Unassembled WGS sequence"/>
</dbReference>
<dbReference type="GO" id="GO:0030674">
    <property type="term" value="F:protein-macromolecule adaptor activity"/>
    <property type="evidence" value="ECO:0007669"/>
    <property type="project" value="TreeGrafter"/>
</dbReference>
<accession>A0AAV1I4F2</accession>
<dbReference type="PANTHER" id="PTHR47265">
    <property type="entry name" value="IRON-SULFUR ASSEMBLY PROTEIN ISCA, CHLOROPLASTIC"/>
    <property type="match status" value="1"/>
</dbReference>
<dbReference type="NCBIfam" id="TIGR00049">
    <property type="entry name" value="iron-sulfur cluster assembly accessory protein"/>
    <property type="match status" value="1"/>
</dbReference>